<evidence type="ECO:0000313" key="2">
    <source>
        <dbReference type="EMBL" id="MBB4621188.1"/>
    </source>
</evidence>
<proteinExistence type="predicted"/>
<name>A0ABR6KIM1_9BACT</name>
<keyword evidence="1" id="KW-0812">Transmembrane</keyword>
<dbReference type="EMBL" id="JACHOC010000002">
    <property type="protein sequence ID" value="MBB4621188.1"/>
    <property type="molecule type" value="Genomic_DNA"/>
</dbReference>
<keyword evidence="3" id="KW-1185">Reference proteome</keyword>
<keyword evidence="1" id="KW-0472">Membrane</keyword>
<sequence length="320" mass="34985">MERYKNKREIRYKGYRMMQVVVWAISTVWIMAISSCAYHSPDEDWEKNGKVRLLLRRSNSGCPDNMIWYFYPEDSESPFMRTGDVSGYEGTLPLGRYRVAVCNTSCTGVTLEMEKGYEEACGRAQQLSSLKSSSVQIACPGSLYGTGLEQIEVVGGETVAKELTPANLVRTLEMNIKVTGGDKDDIVPAVLSGRLTGVSSRVHIPSGKPLFDTPVFMTFEPEEVSPDVYASSLSLFGLSPGEEEEGSDEPVDLSLTMTLADGKEITSLTDITKDVKDAFTATVTTHVILDLVVRYDEISGLTITLTDWKPGSGGSGVVTP</sequence>
<evidence type="ECO:0000313" key="3">
    <source>
        <dbReference type="Proteomes" id="UP000533637"/>
    </source>
</evidence>
<feature type="transmembrane region" description="Helical" evidence="1">
    <location>
        <begin position="20"/>
        <end position="40"/>
    </location>
</feature>
<dbReference type="Proteomes" id="UP000533637">
    <property type="component" value="Unassembled WGS sequence"/>
</dbReference>
<dbReference type="RefSeq" id="WP_229800961.1">
    <property type="nucleotide sequence ID" value="NZ_BMPB01000003.1"/>
</dbReference>
<reference evidence="2 3" key="1">
    <citation type="submission" date="2020-08" db="EMBL/GenBank/DDBJ databases">
        <title>Genomic Encyclopedia of Type Strains, Phase IV (KMG-IV): sequencing the most valuable type-strain genomes for metagenomic binning, comparative biology and taxonomic classification.</title>
        <authorList>
            <person name="Goeker M."/>
        </authorList>
    </citation>
    <scope>NUCLEOTIDE SEQUENCE [LARGE SCALE GENOMIC DNA]</scope>
    <source>
        <strain evidence="2 3">DSM 102983</strain>
    </source>
</reference>
<evidence type="ECO:0008006" key="4">
    <source>
        <dbReference type="Google" id="ProtNLM"/>
    </source>
</evidence>
<keyword evidence="1" id="KW-1133">Transmembrane helix</keyword>
<accession>A0ABR6KIM1</accession>
<comment type="caution">
    <text evidence="2">The sequence shown here is derived from an EMBL/GenBank/DDBJ whole genome shotgun (WGS) entry which is preliminary data.</text>
</comment>
<organism evidence="2 3">
    <name type="scientific">Parabacteroides faecis</name>
    <dbReference type="NCBI Taxonomy" id="1217282"/>
    <lineage>
        <taxon>Bacteria</taxon>
        <taxon>Pseudomonadati</taxon>
        <taxon>Bacteroidota</taxon>
        <taxon>Bacteroidia</taxon>
        <taxon>Bacteroidales</taxon>
        <taxon>Tannerellaceae</taxon>
        <taxon>Parabacteroides</taxon>
    </lineage>
</organism>
<evidence type="ECO:0000256" key="1">
    <source>
        <dbReference type="SAM" id="Phobius"/>
    </source>
</evidence>
<protein>
    <recommendedName>
        <fullName evidence="4">DUF5119 domain-containing protein</fullName>
    </recommendedName>
</protein>
<dbReference type="Pfam" id="PF17145">
    <property type="entry name" value="DUF5119"/>
    <property type="match status" value="1"/>
</dbReference>
<gene>
    <name evidence="2" type="ORF">GGQ57_001082</name>
</gene>
<dbReference type="InterPro" id="IPR033410">
    <property type="entry name" value="DUF5119"/>
</dbReference>